<protein>
    <submittedName>
        <fullName evidence="2">Glutaredoxin-like protein</fullName>
    </submittedName>
</protein>
<dbReference type="PANTHER" id="PTHR34386">
    <property type="entry name" value="GLUTAREDOXIN"/>
    <property type="match status" value="1"/>
</dbReference>
<gene>
    <name evidence="2" type="ORF">AmyhaDRAFT_0038</name>
</gene>
<dbReference type="AlphaFoldDB" id="W9DN57"/>
<dbReference type="RefSeq" id="WP_034266701.1">
    <property type="nucleotide sequence ID" value="NZ_KI632509.1"/>
</dbReference>
<organism evidence="2 3">
    <name type="scientific">Haloechinothrix halophila YIM 93223</name>
    <dbReference type="NCBI Taxonomy" id="592678"/>
    <lineage>
        <taxon>Bacteria</taxon>
        <taxon>Bacillati</taxon>
        <taxon>Actinomycetota</taxon>
        <taxon>Actinomycetes</taxon>
        <taxon>Pseudonocardiales</taxon>
        <taxon>Pseudonocardiaceae</taxon>
        <taxon>Haloechinothrix</taxon>
    </lineage>
</organism>
<dbReference type="EMBL" id="AZAK01000001">
    <property type="protein sequence ID" value="ETA66285.1"/>
    <property type="molecule type" value="Genomic_DNA"/>
</dbReference>
<accession>W9DN57</accession>
<dbReference type="OrthoDB" id="8991911at2"/>
<evidence type="ECO:0000259" key="1">
    <source>
        <dbReference type="Pfam" id="PF00462"/>
    </source>
</evidence>
<dbReference type="Pfam" id="PF00462">
    <property type="entry name" value="Glutaredoxin"/>
    <property type="match status" value="1"/>
</dbReference>
<evidence type="ECO:0000313" key="3">
    <source>
        <dbReference type="Proteomes" id="UP000054357"/>
    </source>
</evidence>
<dbReference type="PROSITE" id="PS51354">
    <property type="entry name" value="GLUTAREDOXIN_2"/>
    <property type="match status" value="1"/>
</dbReference>
<proteinExistence type="predicted"/>
<dbReference type="Gene3D" id="3.40.30.10">
    <property type="entry name" value="Glutaredoxin"/>
    <property type="match status" value="1"/>
</dbReference>
<dbReference type="HOGENOM" id="CLU_026126_11_0_11"/>
<sequence length="106" mass="11980">MTTDDTTAVDFYWRPGCPFCMMLRAKLLRVDLPVREINIWEAPDAADRVRSVAGGNETVPTVFIGEHALVNPSLKELLSAVRTHAPEIAPPEPERTGLRRWLPWSR</sequence>
<dbReference type="PATRIC" id="fig|592678.3.peg.40"/>
<dbReference type="PANTHER" id="PTHR34386:SF1">
    <property type="entry name" value="GLUTAREDOXIN-LIKE PROTEIN NRDH"/>
    <property type="match status" value="1"/>
</dbReference>
<keyword evidence="3" id="KW-1185">Reference proteome</keyword>
<dbReference type="GO" id="GO:0009055">
    <property type="term" value="F:electron transfer activity"/>
    <property type="evidence" value="ECO:0007669"/>
    <property type="project" value="TreeGrafter"/>
</dbReference>
<dbReference type="InterPro" id="IPR036249">
    <property type="entry name" value="Thioredoxin-like_sf"/>
</dbReference>
<dbReference type="InterPro" id="IPR002109">
    <property type="entry name" value="Glutaredoxin"/>
</dbReference>
<reference evidence="2 3" key="1">
    <citation type="submission" date="2013-08" db="EMBL/GenBank/DDBJ databases">
        <authorList>
            <consortium name="DOE Joint Genome Institute"/>
            <person name="Klenk H.-P."/>
            <person name="Huntemann M."/>
            <person name="Han J."/>
            <person name="Chen A."/>
            <person name="Kyrpides N."/>
            <person name="Mavromatis K."/>
            <person name="Markowitz V."/>
            <person name="Palaniappan K."/>
            <person name="Ivanova N."/>
            <person name="Schaumberg A."/>
            <person name="Pati A."/>
            <person name="Liolios K."/>
            <person name="Nordberg H.P."/>
            <person name="Cantor M.N."/>
            <person name="Hua S.X."/>
            <person name="Woyke T."/>
        </authorList>
    </citation>
    <scope>NUCLEOTIDE SEQUENCE [LARGE SCALE GENOMIC DNA]</scope>
    <source>
        <strain evidence="2 3">YIM 93223</strain>
    </source>
</reference>
<dbReference type="SUPFAM" id="SSF52833">
    <property type="entry name" value="Thioredoxin-like"/>
    <property type="match status" value="1"/>
</dbReference>
<dbReference type="GO" id="GO:0045454">
    <property type="term" value="P:cell redox homeostasis"/>
    <property type="evidence" value="ECO:0007669"/>
    <property type="project" value="TreeGrafter"/>
</dbReference>
<evidence type="ECO:0000313" key="2">
    <source>
        <dbReference type="EMBL" id="ETA66285.1"/>
    </source>
</evidence>
<feature type="domain" description="Glutaredoxin" evidence="1">
    <location>
        <begin position="11"/>
        <end position="66"/>
    </location>
</feature>
<dbReference type="InterPro" id="IPR051548">
    <property type="entry name" value="Grx-like_ET"/>
</dbReference>
<dbReference type="Proteomes" id="UP000054357">
    <property type="component" value="Unassembled WGS sequence"/>
</dbReference>
<name>W9DN57_9PSEU</name>
<comment type="caution">
    <text evidence="2">The sequence shown here is derived from an EMBL/GenBank/DDBJ whole genome shotgun (WGS) entry which is preliminary data.</text>
</comment>